<feature type="transmembrane region" description="Helical" evidence="6">
    <location>
        <begin position="64"/>
        <end position="84"/>
    </location>
</feature>
<comment type="subcellular location">
    <subcellularLocation>
        <location evidence="1">Membrane</location>
        <topology evidence="1">Multi-pass membrane protein</topology>
    </subcellularLocation>
</comment>
<keyword evidence="8" id="KW-1185">Reference proteome</keyword>
<evidence type="ECO:0000256" key="3">
    <source>
        <dbReference type="ARBA" id="ARBA00022692"/>
    </source>
</evidence>
<gene>
    <name evidence="7" type="ORF">NDI86_21155</name>
</gene>
<evidence type="ECO:0000256" key="2">
    <source>
        <dbReference type="ARBA" id="ARBA00009773"/>
    </source>
</evidence>
<dbReference type="EMBL" id="JAMQOS010000009">
    <property type="protein sequence ID" value="MDS0284611.1"/>
    <property type="molecule type" value="Genomic_DNA"/>
</dbReference>
<feature type="transmembrane region" description="Helical" evidence="6">
    <location>
        <begin position="219"/>
        <end position="242"/>
    </location>
</feature>
<evidence type="ECO:0000256" key="6">
    <source>
        <dbReference type="SAM" id="Phobius"/>
    </source>
</evidence>
<keyword evidence="4 6" id="KW-1133">Transmembrane helix</keyword>
<comment type="similarity">
    <text evidence="2">Belongs to the autoinducer-2 exporter (AI-2E) (TC 2.A.86) family.</text>
</comment>
<evidence type="ECO:0000313" key="7">
    <source>
        <dbReference type="EMBL" id="MDS0284611.1"/>
    </source>
</evidence>
<keyword evidence="5 6" id="KW-0472">Membrane</keyword>
<feature type="transmembrane region" description="Helical" evidence="6">
    <location>
        <begin position="300"/>
        <end position="333"/>
    </location>
</feature>
<dbReference type="Proteomes" id="UP001268864">
    <property type="component" value="Unassembled WGS sequence"/>
</dbReference>
<accession>A0ABU2FV17</accession>
<dbReference type="RefSeq" id="WP_310902277.1">
    <property type="nucleotide sequence ID" value="NZ_JAMQOS010000009.1"/>
</dbReference>
<name>A0ABU2FV17_9EURY</name>
<organism evidence="7 8">
    <name type="scientific">Haloarcula onubensis</name>
    <dbReference type="NCBI Taxonomy" id="2950539"/>
    <lineage>
        <taxon>Archaea</taxon>
        <taxon>Methanobacteriati</taxon>
        <taxon>Methanobacteriota</taxon>
        <taxon>Stenosarchaea group</taxon>
        <taxon>Halobacteria</taxon>
        <taxon>Halobacteriales</taxon>
        <taxon>Haloarculaceae</taxon>
        <taxon>Haloarcula</taxon>
    </lineage>
</organism>
<dbReference type="PANTHER" id="PTHR21716">
    <property type="entry name" value="TRANSMEMBRANE PROTEIN"/>
    <property type="match status" value="1"/>
</dbReference>
<sequence length="353" mass="38623">MVDTSDIPWLTGVWGVAGLLIVASVAFVLYSFVGALVVGLFLYYALRPVSRRVERRLERPNVSAALTLLVVGIPMLAILSYAGLVGAREADAFLRQVDLPQVRTALGPYIDIASATAPRNLVRPLRDIAPELLELGSAVFVWALRLFVVVTVAFYLLRDDRKISTWVRATFERNYGVVTFLEGVDDDLSTIYTGNLITILLTTVIAVAVFYGLDTVAPAATGVVFPVLLGLLTGVATLIPAIGIKLIYFPYTGYLLWIALQNGAGPLWFPVAFFLVTFALVDVVPDFVIRAEASKGDHNLGLMLLTYTIGAVVFGWYGVFLAPILLVVFLHFMRDVLPNLLDRRTDEVVSRGD</sequence>
<evidence type="ECO:0000256" key="5">
    <source>
        <dbReference type="ARBA" id="ARBA00023136"/>
    </source>
</evidence>
<feature type="transmembrane region" description="Helical" evidence="6">
    <location>
        <begin position="135"/>
        <end position="157"/>
    </location>
</feature>
<evidence type="ECO:0000256" key="4">
    <source>
        <dbReference type="ARBA" id="ARBA00022989"/>
    </source>
</evidence>
<feature type="transmembrane region" description="Helical" evidence="6">
    <location>
        <begin position="254"/>
        <end position="280"/>
    </location>
</feature>
<feature type="transmembrane region" description="Helical" evidence="6">
    <location>
        <begin position="196"/>
        <end position="213"/>
    </location>
</feature>
<dbReference type="Pfam" id="PF01594">
    <property type="entry name" value="AI-2E_transport"/>
    <property type="match status" value="1"/>
</dbReference>
<dbReference type="PANTHER" id="PTHR21716:SF4">
    <property type="entry name" value="TRANSMEMBRANE PROTEIN 245"/>
    <property type="match status" value="1"/>
</dbReference>
<feature type="transmembrane region" description="Helical" evidence="6">
    <location>
        <begin position="12"/>
        <end position="43"/>
    </location>
</feature>
<reference evidence="7 8" key="1">
    <citation type="submission" date="2022-06" db="EMBL/GenBank/DDBJ databases">
        <title>Halomicroarcula sp. a new haloarchaeum isolate from saline soil.</title>
        <authorList>
            <person name="Strakova D."/>
            <person name="Galisteo C."/>
            <person name="Sanchez-Porro C."/>
            <person name="Ventosa A."/>
        </authorList>
    </citation>
    <scope>NUCLEOTIDE SEQUENCE [LARGE SCALE GENOMIC DNA]</scope>
    <source>
        <strain evidence="7 8">S3CR25-11</strain>
    </source>
</reference>
<proteinExistence type="inferred from homology"/>
<keyword evidence="3 6" id="KW-0812">Transmembrane</keyword>
<comment type="caution">
    <text evidence="7">The sequence shown here is derived from an EMBL/GenBank/DDBJ whole genome shotgun (WGS) entry which is preliminary data.</text>
</comment>
<evidence type="ECO:0000313" key="8">
    <source>
        <dbReference type="Proteomes" id="UP001268864"/>
    </source>
</evidence>
<evidence type="ECO:0000256" key="1">
    <source>
        <dbReference type="ARBA" id="ARBA00004141"/>
    </source>
</evidence>
<dbReference type="InterPro" id="IPR002549">
    <property type="entry name" value="AI-2E-like"/>
</dbReference>
<protein>
    <submittedName>
        <fullName evidence="7">AI-2E family transporter</fullName>
    </submittedName>
</protein>